<reference evidence="6 7" key="1">
    <citation type="submission" date="2016-03" db="EMBL/GenBank/DDBJ databases">
        <title>Comparative genomics of the ectomycorrhizal sister species Rhizopogon vinicolor and Rhizopogon vesiculosus (Basidiomycota: Boletales) reveals a divergence of the mating type B locus.</title>
        <authorList>
            <person name="Mujic A.B."/>
            <person name="Kuo A."/>
            <person name="Tritt A."/>
            <person name="Lipzen A."/>
            <person name="Chen C."/>
            <person name="Johnson J."/>
            <person name="Sharma A."/>
            <person name="Barry K."/>
            <person name="Grigoriev I.V."/>
            <person name="Spatafora J.W."/>
        </authorList>
    </citation>
    <scope>NUCLEOTIDE SEQUENCE [LARGE SCALE GENOMIC DNA]</scope>
    <source>
        <strain evidence="6 7">AM-OR11-056</strain>
    </source>
</reference>
<dbReference type="PANTHER" id="PTHR43341">
    <property type="entry name" value="AMINO ACID PERMEASE"/>
    <property type="match status" value="1"/>
</dbReference>
<gene>
    <name evidence="6" type="ORF">AZE42_04903</name>
</gene>
<sequence length="114" mass="12664">MAPRSLCSIGEMTSHAPVSGSFPHFAARWVDPALGFAVGWTSAYVDFFPSSFLCSSTASITVPAEISGAQILIMYWDSNVRRASPWFVAELMKSLYSRIMLVFTRRFSLFLLAQ</sequence>
<dbReference type="Pfam" id="PF00324">
    <property type="entry name" value="AA_permease"/>
    <property type="match status" value="1"/>
</dbReference>
<organism evidence="6 7">
    <name type="scientific">Rhizopogon vesiculosus</name>
    <dbReference type="NCBI Taxonomy" id="180088"/>
    <lineage>
        <taxon>Eukaryota</taxon>
        <taxon>Fungi</taxon>
        <taxon>Dikarya</taxon>
        <taxon>Basidiomycota</taxon>
        <taxon>Agaricomycotina</taxon>
        <taxon>Agaricomycetes</taxon>
        <taxon>Agaricomycetidae</taxon>
        <taxon>Boletales</taxon>
        <taxon>Suillineae</taxon>
        <taxon>Rhizopogonaceae</taxon>
        <taxon>Rhizopogon</taxon>
    </lineage>
</organism>
<dbReference type="Proteomes" id="UP000183567">
    <property type="component" value="Unassembled WGS sequence"/>
</dbReference>
<dbReference type="GO" id="GO:0016020">
    <property type="term" value="C:membrane"/>
    <property type="evidence" value="ECO:0007669"/>
    <property type="project" value="UniProtKB-SubCell"/>
</dbReference>
<keyword evidence="3" id="KW-1133">Transmembrane helix</keyword>
<evidence type="ECO:0000256" key="4">
    <source>
        <dbReference type="ARBA" id="ARBA00023136"/>
    </source>
</evidence>
<dbReference type="Gene3D" id="1.20.1740.10">
    <property type="entry name" value="Amino acid/polyamine transporter I"/>
    <property type="match status" value="1"/>
</dbReference>
<accession>A0A1J8R9C3</accession>
<evidence type="ECO:0000259" key="5">
    <source>
        <dbReference type="Pfam" id="PF00324"/>
    </source>
</evidence>
<dbReference type="EMBL" id="LVVM01000538">
    <property type="protein sequence ID" value="OJA20468.1"/>
    <property type="molecule type" value="Genomic_DNA"/>
</dbReference>
<comment type="subcellular location">
    <subcellularLocation>
        <location evidence="1">Membrane</location>
        <topology evidence="1">Multi-pass membrane protein</topology>
    </subcellularLocation>
</comment>
<comment type="caution">
    <text evidence="6">The sequence shown here is derived from an EMBL/GenBank/DDBJ whole genome shotgun (WGS) entry which is preliminary data.</text>
</comment>
<name>A0A1J8R9C3_9AGAM</name>
<evidence type="ECO:0000313" key="6">
    <source>
        <dbReference type="EMBL" id="OJA20468.1"/>
    </source>
</evidence>
<keyword evidence="7" id="KW-1185">Reference proteome</keyword>
<keyword evidence="4" id="KW-0472">Membrane</keyword>
<protein>
    <recommendedName>
        <fullName evidence="5">Amino acid permease/ SLC12A domain-containing protein</fullName>
    </recommendedName>
</protein>
<dbReference type="InterPro" id="IPR050524">
    <property type="entry name" value="APC_YAT"/>
</dbReference>
<evidence type="ECO:0000313" key="7">
    <source>
        <dbReference type="Proteomes" id="UP000183567"/>
    </source>
</evidence>
<feature type="domain" description="Amino acid permease/ SLC12A" evidence="5">
    <location>
        <begin position="6"/>
        <end position="88"/>
    </location>
</feature>
<proteinExistence type="predicted"/>
<evidence type="ECO:0000256" key="1">
    <source>
        <dbReference type="ARBA" id="ARBA00004141"/>
    </source>
</evidence>
<dbReference type="InterPro" id="IPR004841">
    <property type="entry name" value="AA-permease/SLC12A_dom"/>
</dbReference>
<dbReference type="GO" id="GO:0015171">
    <property type="term" value="F:amino acid transmembrane transporter activity"/>
    <property type="evidence" value="ECO:0007669"/>
    <property type="project" value="TreeGrafter"/>
</dbReference>
<keyword evidence="2" id="KW-0812">Transmembrane</keyword>
<evidence type="ECO:0000256" key="2">
    <source>
        <dbReference type="ARBA" id="ARBA00022692"/>
    </source>
</evidence>
<dbReference type="PANTHER" id="PTHR43341:SF21">
    <property type="entry name" value="GENERAL AMINO ACID PERMEASE-RELATED"/>
    <property type="match status" value="1"/>
</dbReference>
<evidence type="ECO:0000256" key="3">
    <source>
        <dbReference type="ARBA" id="ARBA00022989"/>
    </source>
</evidence>
<dbReference type="AlphaFoldDB" id="A0A1J8R9C3"/>
<dbReference type="STRING" id="180088.A0A1J8R9C3"/>
<dbReference type="OrthoDB" id="2691451at2759"/>